<evidence type="ECO:0000256" key="6">
    <source>
        <dbReference type="ARBA" id="ARBA00022695"/>
    </source>
</evidence>
<protein>
    <recommendedName>
        <fullName evidence="11">Probable nicotinate-nucleotide adenylyltransferase</fullName>
        <ecNumber evidence="11">2.7.7.18</ecNumber>
    </recommendedName>
    <alternativeName>
        <fullName evidence="11">Deamido-NAD(+) diphosphorylase</fullName>
    </alternativeName>
    <alternativeName>
        <fullName evidence="11">Deamido-NAD(+) pyrophosphorylase</fullName>
    </alternativeName>
    <alternativeName>
        <fullName evidence="11">Nicotinate mononucleotide adenylyltransferase</fullName>
        <shortName evidence="11">NaMN adenylyltransferase</shortName>
    </alternativeName>
</protein>
<accession>A0A4U5TP74</accession>
<proteinExistence type="inferred from homology"/>
<dbReference type="GO" id="GO:0004515">
    <property type="term" value="F:nicotinate-nucleotide adenylyltransferase activity"/>
    <property type="evidence" value="ECO:0007669"/>
    <property type="project" value="UniProtKB-UniRule"/>
</dbReference>
<dbReference type="Pfam" id="PF01467">
    <property type="entry name" value="CTP_transf_like"/>
    <property type="match status" value="1"/>
</dbReference>
<name>A0A4U5TP74_9FLAO</name>
<comment type="pathway">
    <text evidence="2 11">Cofactor biosynthesis; NAD(+) biosynthesis; deamido-NAD(+) from nicotinate D-ribonucleotide: step 1/1.</text>
</comment>
<dbReference type="NCBIfam" id="TIGR00125">
    <property type="entry name" value="cyt_tran_rel"/>
    <property type="match status" value="1"/>
</dbReference>
<dbReference type="InterPro" id="IPR004821">
    <property type="entry name" value="Cyt_trans-like"/>
</dbReference>
<dbReference type="EMBL" id="SWMU01000004">
    <property type="protein sequence ID" value="TKS55756.1"/>
    <property type="molecule type" value="Genomic_DNA"/>
</dbReference>
<dbReference type="RefSeq" id="WP_138932584.1">
    <property type="nucleotide sequence ID" value="NZ_SWMU01000004.1"/>
</dbReference>
<dbReference type="Proteomes" id="UP000306552">
    <property type="component" value="Unassembled WGS sequence"/>
</dbReference>
<evidence type="ECO:0000256" key="8">
    <source>
        <dbReference type="ARBA" id="ARBA00022840"/>
    </source>
</evidence>
<dbReference type="HAMAP" id="MF_00244">
    <property type="entry name" value="NaMN_adenylyltr"/>
    <property type="match status" value="1"/>
</dbReference>
<feature type="domain" description="Cytidyltransferase-like" evidence="12">
    <location>
        <begin position="8"/>
        <end position="168"/>
    </location>
</feature>
<keyword evidence="8 11" id="KW-0067">ATP-binding</keyword>
<reference evidence="13 14" key="1">
    <citation type="submission" date="2019-04" db="EMBL/GenBank/DDBJ databases">
        <title>Psychroflexus halotolerans sp. nov., isolated from a marine solar saltern.</title>
        <authorList>
            <person name="Feng X."/>
        </authorList>
    </citation>
    <scope>NUCLEOTIDE SEQUENCE [LARGE SCALE GENOMIC DNA]</scope>
    <source>
        <strain evidence="13 14">WDS2C27</strain>
    </source>
</reference>
<organism evidence="13 14">
    <name type="scientific">Mesohalobacter halotolerans</name>
    <dbReference type="NCBI Taxonomy" id="1883405"/>
    <lineage>
        <taxon>Bacteria</taxon>
        <taxon>Pseudomonadati</taxon>
        <taxon>Bacteroidota</taxon>
        <taxon>Flavobacteriia</taxon>
        <taxon>Flavobacteriales</taxon>
        <taxon>Flavobacteriaceae</taxon>
        <taxon>Mesohalobacter</taxon>
    </lineage>
</organism>
<dbReference type="NCBIfam" id="TIGR00482">
    <property type="entry name" value="nicotinate (nicotinamide) nucleotide adenylyltransferase"/>
    <property type="match status" value="1"/>
</dbReference>
<evidence type="ECO:0000256" key="7">
    <source>
        <dbReference type="ARBA" id="ARBA00022741"/>
    </source>
</evidence>
<comment type="similarity">
    <text evidence="3 11">Belongs to the NadD family.</text>
</comment>
<evidence type="ECO:0000313" key="13">
    <source>
        <dbReference type="EMBL" id="TKS55756.1"/>
    </source>
</evidence>
<dbReference type="InterPro" id="IPR014729">
    <property type="entry name" value="Rossmann-like_a/b/a_fold"/>
</dbReference>
<gene>
    <name evidence="11" type="primary">nadD</name>
    <name evidence="13" type="ORF">FCN74_10660</name>
</gene>
<dbReference type="AlphaFoldDB" id="A0A4U5TP74"/>
<evidence type="ECO:0000313" key="14">
    <source>
        <dbReference type="Proteomes" id="UP000306552"/>
    </source>
</evidence>
<keyword evidence="7 11" id="KW-0547">Nucleotide-binding</keyword>
<evidence type="ECO:0000256" key="4">
    <source>
        <dbReference type="ARBA" id="ARBA00022642"/>
    </source>
</evidence>
<dbReference type="NCBIfam" id="NF000840">
    <property type="entry name" value="PRK00071.1-3"/>
    <property type="match status" value="1"/>
</dbReference>
<dbReference type="PANTHER" id="PTHR39321:SF3">
    <property type="entry name" value="PHOSPHOPANTETHEINE ADENYLYLTRANSFERASE"/>
    <property type="match status" value="1"/>
</dbReference>
<dbReference type="CDD" id="cd02165">
    <property type="entry name" value="NMNAT"/>
    <property type="match status" value="1"/>
</dbReference>
<evidence type="ECO:0000256" key="11">
    <source>
        <dbReference type="HAMAP-Rule" id="MF_00244"/>
    </source>
</evidence>
<comment type="caution">
    <text evidence="13">The sequence shown here is derived from an EMBL/GenBank/DDBJ whole genome shotgun (WGS) entry which is preliminary data.</text>
</comment>
<dbReference type="InterPro" id="IPR005248">
    <property type="entry name" value="NadD/NMNAT"/>
</dbReference>
<comment type="function">
    <text evidence="1 11">Catalyzes the reversible adenylation of nicotinate mononucleotide (NaMN) to nicotinic acid adenine dinucleotide (NaAD).</text>
</comment>
<keyword evidence="6 11" id="KW-0548">Nucleotidyltransferase</keyword>
<evidence type="ECO:0000256" key="5">
    <source>
        <dbReference type="ARBA" id="ARBA00022679"/>
    </source>
</evidence>
<dbReference type="GO" id="GO:0009435">
    <property type="term" value="P:NAD+ biosynthetic process"/>
    <property type="evidence" value="ECO:0007669"/>
    <property type="project" value="UniProtKB-UniRule"/>
</dbReference>
<evidence type="ECO:0000256" key="2">
    <source>
        <dbReference type="ARBA" id="ARBA00005019"/>
    </source>
</evidence>
<evidence type="ECO:0000256" key="3">
    <source>
        <dbReference type="ARBA" id="ARBA00009014"/>
    </source>
</evidence>
<keyword evidence="4 11" id="KW-0662">Pyridine nucleotide biosynthesis</keyword>
<evidence type="ECO:0000256" key="10">
    <source>
        <dbReference type="ARBA" id="ARBA00048721"/>
    </source>
</evidence>
<dbReference type="GO" id="GO:0005524">
    <property type="term" value="F:ATP binding"/>
    <property type="evidence" value="ECO:0007669"/>
    <property type="project" value="UniProtKB-KW"/>
</dbReference>
<keyword evidence="5 11" id="KW-0808">Transferase</keyword>
<evidence type="ECO:0000256" key="1">
    <source>
        <dbReference type="ARBA" id="ARBA00002324"/>
    </source>
</evidence>
<dbReference type="EC" id="2.7.7.18" evidence="11"/>
<comment type="catalytic activity">
    <reaction evidence="10 11">
        <text>nicotinate beta-D-ribonucleotide + ATP + H(+) = deamido-NAD(+) + diphosphate</text>
        <dbReference type="Rhea" id="RHEA:22860"/>
        <dbReference type="ChEBI" id="CHEBI:15378"/>
        <dbReference type="ChEBI" id="CHEBI:30616"/>
        <dbReference type="ChEBI" id="CHEBI:33019"/>
        <dbReference type="ChEBI" id="CHEBI:57502"/>
        <dbReference type="ChEBI" id="CHEBI:58437"/>
        <dbReference type="EC" id="2.7.7.18"/>
    </reaction>
</comment>
<keyword evidence="14" id="KW-1185">Reference proteome</keyword>
<sequence length="195" mass="23080">MKNKHIGLFFGTFNPIHIGHLILGNHIAEFGSVDEVWYVITPQSPFKQKASMLENHHRYELVYRATENYPKLKASKIEFDMPQPNYTSKTLEKLLEQYPDYKFHLIMGEDNLASFKKWKNYDYILEHHHIIVCPRIHNKNVPSELKHHAKVQYVDVPIVEISASFIRTAISNQQNIKPLLPEKVWAYIDEMNFYR</sequence>
<dbReference type="SUPFAM" id="SSF52374">
    <property type="entry name" value="Nucleotidylyl transferase"/>
    <property type="match status" value="1"/>
</dbReference>
<keyword evidence="9 11" id="KW-0520">NAD</keyword>
<evidence type="ECO:0000256" key="9">
    <source>
        <dbReference type="ARBA" id="ARBA00023027"/>
    </source>
</evidence>
<evidence type="ECO:0000259" key="12">
    <source>
        <dbReference type="Pfam" id="PF01467"/>
    </source>
</evidence>
<dbReference type="OrthoDB" id="5295945at2"/>
<dbReference type="Gene3D" id="3.40.50.620">
    <property type="entry name" value="HUPs"/>
    <property type="match status" value="1"/>
</dbReference>
<dbReference type="PANTHER" id="PTHR39321">
    <property type="entry name" value="NICOTINATE-NUCLEOTIDE ADENYLYLTRANSFERASE-RELATED"/>
    <property type="match status" value="1"/>
</dbReference>
<dbReference type="UniPathway" id="UPA00253">
    <property type="reaction ID" value="UER00332"/>
</dbReference>